<feature type="domain" description="NYN" evidence="1">
    <location>
        <begin position="9"/>
        <end position="142"/>
    </location>
</feature>
<accession>A0A2H0UWJ5</accession>
<dbReference type="EMBL" id="PFAV01000050">
    <property type="protein sequence ID" value="PIR91183.1"/>
    <property type="molecule type" value="Genomic_DNA"/>
</dbReference>
<evidence type="ECO:0000259" key="1">
    <source>
        <dbReference type="Pfam" id="PF01936"/>
    </source>
</evidence>
<dbReference type="Proteomes" id="UP000228906">
    <property type="component" value="Unassembled WGS sequence"/>
</dbReference>
<protein>
    <recommendedName>
        <fullName evidence="1">NYN domain-containing protein</fullName>
    </recommendedName>
</protein>
<dbReference type="GO" id="GO:0004540">
    <property type="term" value="F:RNA nuclease activity"/>
    <property type="evidence" value="ECO:0007669"/>
    <property type="project" value="InterPro"/>
</dbReference>
<sequence>MTIKENNFVYIDGANLYKGNQSLGWKLDYARFRIWLSEKYNIKRAYIFLGMVARYKDLYTKLQEAGFTLVFKETVCDDTGKVKGNCDAALVLKAVVDFYEKKFDEAVVVSSDGDYAELVDFLKSKGALMVVISPSNKCSYLLRKQNIPLLYLDTQREKMEFRSGKEKAPDADETA</sequence>
<dbReference type="InterPro" id="IPR047140">
    <property type="entry name" value="LabA"/>
</dbReference>
<dbReference type="PANTHER" id="PTHR35458">
    <property type="entry name" value="SLR0755 PROTEIN"/>
    <property type="match status" value="1"/>
</dbReference>
<proteinExistence type="predicted"/>
<organism evidence="2 3">
    <name type="scientific">bacterium (Candidatus Gribaldobacteria) CG10_big_fil_rev_8_21_14_0_10_41_12</name>
    <dbReference type="NCBI Taxonomy" id="2014277"/>
    <lineage>
        <taxon>Bacteria</taxon>
        <taxon>Candidatus Gribaldobacteria</taxon>
    </lineage>
</organism>
<gene>
    <name evidence="2" type="ORF">COU03_02800</name>
</gene>
<dbReference type="AlphaFoldDB" id="A0A2H0UWJ5"/>
<dbReference type="Pfam" id="PF01936">
    <property type="entry name" value="NYN"/>
    <property type="match status" value="1"/>
</dbReference>
<evidence type="ECO:0000313" key="2">
    <source>
        <dbReference type="EMBL" id="PIR91183.1"/>
    </source>
</evidence>
<comment type="caution">
    <text evidence="2">The sequence shown here is derived from an EMBL/GenBank/DDBJ whole genome shotgun (WGS) entry which is preliminary data.</text>
</comment>
<dbReference type="Gene3D" id="3.40.50.1010">
    <property type="entry name" value="5'-nuclease"/>
    <property type="match status" value="1"/>
</dbReference>
<name>A0A2H0UWJ5_9BACT</name>
<reference evidence="3" key="1">
    <citation type="submission" date="2017-09" db="EMBL/GenBank/DDBJ databases">
        <title>Depth-based differentiation of microbial function through sediment-hosted aquifers and enrichment of novel symbionts in the deep terrestrial subsurface.</title>
        <authorList>
            <person name="Probst A.J."/>
            <person name="Ladd B."/>
            <person name="Jarett J.K."/>
            <person name="Geller-Mcgrath D.E."/>
            <person name="Sieber C.M.K."/>
            <person name="Emerson J.B."/>
            <person name="Anantharaman K."/>
            <person name="Thomas B.C."/>
            <person name="Malmstrom R."/>
            <person name="Stieglmeier M."/>
            <person name="Klingl A."/>
            <person name="Woyke T."/>
            <person name="Ryan C.M."/>
            <person name="Banfield J.F."/>
        </authorList>
    </citation>
    <scope>NUCLEOTIDE SEQUENCE [LARGE SCALE GENOMIC DNA]</scope>
</reference>
<evidence type="ECO:0000313" key="3">
    <source>
        <dbReference type="Proteomes" id="UP000228906"/>
    </source>
</evidence>
<dbReference type="PANTHER" id="PTHR35458:SF2">
    <property type="entry name" value="SLR0755 PROTEIN"/>
    <property type="match status" value="1"/>
</dbReference>
<dbReference type="InterPro" id="IPR021139">
    <property type="entry name" value="NYN"/>
</dbReference>